<evidence type="ECO:0000313" key="9">
    <source>
        <dbReference type="Proteomes" id="UP000219947"/>
    </source>
</evidence>
<dbReference type="GO" id="GO:0140359">
    <property type="term" value="F:ABC-type transporter activity"/>
    <property type="evidence" value="ECO:0007669"/>
    <property type="project" value="InterPro"/>
</dbReference>
<evidence type="ECO:0000259" key="7">
    <source>
        <dbReference type="PROSITE" id="PS50929"/>
    </source>
</evidence>
<feature type="compositionally biased region" description="Low complexity" evidence="5">
    <location>
        <begin position="18"/>
        <end position="36"/>
    </location>
</feature>
<dbReference type="Proteomes" id="UP000219947">
    <property type="component" value="Unassembled WGS sequence"/>
</dbReference>
<dbReference type="InterPro" id="IPR027417">
    <property type="entry name" value="P-loop_NTPase"/>
</dbReference>
<dbReference type="GO" id="GO:0016887">
    <property type="term" value="F:ATP hydrolysis activity"/>
    <property type="evidence" value="ECO:0007669"/>
    <property type="project" value="InterPro"/>
</dbReference>
<dbReference type="InterPro" id="IPR003439">
    <property type="entry name" value="ABC_transporter-like_ATP-bd"/>
</dbReference>
<evidence type="ECO:0000256" key="6">
    <source>
        <dbReference type="SAM" id="Phobius"/>
    </source>
</evidence>
<dbReference type="InterPro" id="IPR011527">
    <property type="entry name" value="ABC1_TM_dom"/>
</dbReference>
<reference evidence="8" key="1">
    <citation type="submission" date="2017-10" db="EMBL/GenBank/DDBJ databases">
        <title>Kefir isolates.</title>
        <authorList>
            <person name="Kim Y."/>
            <person name="Blasche S."/>
        </authorList>
    </citation>
    <scope>NUCLEOTIDE SEQUENCE [LARGE SCALE GENOMIC DNA]</scope>
    <source>
        <strain evidence="8">OG2-2</strain>
    </source>
</reference>
<dbReference type="Gene3D" id="3.40.50.300">
    <property type="entry name" value="P-loop containing nucleotide triphosphate hydrolases"/>
    <property type="match status" value="1"/>
</dbReference>
<dbReference type="Pfam" id="PF00664">
    <property type="entry name" value="ABC_membrane"/>
    <property type="match status" value="1"/>
</dbReference>
<keyword evidence="8" id="KW-0067">ATP-binding</keyword>
<dbReference type="SUPFAM" id="SSF90123">
    <property type="entry name" value="ABC transporter transmembrane region"/>
    <property type="match status" value="1"/>
</dbReference>
<dbReference type="InterPro" id="IPR017871">
    <property type="entry name" value="ABC_transporter-like_CS"/>
</dbReference>
<feature type="transmembrane region" description="Helical" evidence="6">
    <location>
        <begin position="199"/>
        <end position="216"/>
    </location>
</feature>
<organism evidence="8 9">
    <name type="scientific">Rothia dentocariosa</name>
    <dbReference type="NCBI Taxonomy" id="2047"/>
    <lineage>
        <taxon>Bacteria</taxon>
        <taxon>Bacillati</taxon>
        <taxon>Actinomycetota</taxon>
        <taxon>Actinomycetes</taxon>
        <taxon>Micrococcales</taxon>
        <taxon>Micrococcaceae</taxon>
        <taxon>Rothia</taxon>
    </lineage>
</organism>
<feature type="transmembrane region" description="Helical" evidence="6">
    <location>
        <begin position="317"/>
        <end position="338"/>
    </location>
</feature>
<feature type="transmembrane region" description="Helical" evidence="6">
    <location>
        <begin position="103"/>
        <end position="122"/>
    </location>
</feature>
<dbReference type="PROSITE" id="PS00211">
    <property type="entry name" value="ABC_TRANSPORTER_1"/>
    <property type="match status" value="1"/>
</dbReference>
<feature type="transmembrane region" description="Helical" evidence="6">
    <location>
        <begin position="171"/>
        <end position="193"/>
    </location>
</feature>
<feature type="transmembrane region" description="Helical" evidence="6">
    <location>
        <begin position="285"/>
        <end position="305"/>
    </location>
</feature>
<evidence type="ECO:0000256" key="1">
    <source>
        <dbReference type="ARBA" id="ARBA00004651"/>
    </source>
</evidence>
<name>A0A2A8D6V6_9MICC</name>
<dbReference type="InterPro" id="IPR036640">
    <property type="entry name" value="ABC1_TM_sf"/>
</dbReference>
<sequence length="608" mass="67510">MANADEQYHQRSTEEAPTSTKTTQNQQKNHTQSSQTPKVGISDDDLKNRVSLRVSAPGYKYPWYRWVIPMLGETTAGVGAIGIPVVVGTFINHQIAGHTADAWLLFWVVVVSIGFIALNEYFGWGASMKFGAELDRDWRTYINALLNRAAHKNNAGEMVTVMSKDVRRISAVFFSIPLFTNAMIIATLGAIQLWLISPLTAAVTLTGTALVIWVLAKYSTFMESKVGVYRAKDGENSSRASDIATGLRTITGLGAEQQMRERYHQGADDVFDALMEYERTHRWMFLIRVFLSGTVTLLGIGFALTGHVENGRWVPDVPAASLVTVASIIAMMGGPVWISQNFLTEWRYAKVGLAKVARLEGYAGVRQGVLKEPRTDTELEAYMNHEKEHDMPVVDIPQDPAKARNARIVYINPRHWQLTAQEYAESLVEHVRALAAEKLPDKQRILLSEPNPMIFAGTLRNHLRLGTVPPEDTVAAQAKDEALLQITDSSEIAYRLGGRNPDEYFEALITSEGANLSGGQRQRLALARALAQDAQILILTEPLNSVDEPSQKYIYDRLEECVGTPAAPELYPGLLAGFETIYIISTTAEVSRRIARDNNIETQRVNHV</sequence>
<dbReference type="SUPFAM" id="SSF52540">
    <property type="entry name" value="P-loop containing nucleoside triphosphate hydrolases"/>
    <property type="match status" value="1"/>
</dbReference>
<keyword evidence="9" id="KW-1185">Reference proteome</keyword>
<feature type="region of interest" description="Disordered" evidence="5">
    <location>
        <begin position="1"/>
        <end position="43"/>
    </location>
</feature>
<dbReference type="GO" id="GO:0005886">
    <property type="term" value="C:plasma membrane"/>
    <property type="evidence" value="ECO:0007669"/>
    <property type="project" value="UniProtKB-SubCell"/>
</dbReference>
<comment type="subcellular location">
    <subcellularLocation>
        <location evidence="1">Cell membrane</location>
        <topology evidence="1">Multi-pass membrane protein</topology>
    </subcellularLocation>
</comment>
<keyword evidence="3 6" id="KW-1133">Transmembrane helix</keyword>
<evidence type="ECO:0000313" key="8">
    <source>
        <dbReference type="EMBL" id="PEN16686.1"/>
    </source>
</evidence>
<dbReference type="PROSITE" id="PS50929">
    <property type="entry name" value="ABC_TM1F"/>
    <property type="match status" value="1"/>
</dbReference>
<accession>A0A2A8D6V6</accession>
<evidence type="ECO:0000256" key="3">
    <source>
        <dbReference type="ARBA" id="ARBA00022989"/>
    </source>
</evidence>
<dbReference type="PANTHER" id="PTHR24221:SF654">
    <property type="entry name" value="ATP-BINDING CASSETTE SUB-FAMILY B MEMBER 6"/>
    <property type="match status" value="1"/>
</dbReference>
<dbReference type="Pfam" id="PF00005">
    <property type="entry name" value="ABC_tran"/>
    <property type="match status" value="1"/>
</dbReference>
<dbReference type="Gene3D" id="1.20.1560.10">
    <property type="entry name" value="ABC transporter type 1, transmembrane domain"/>
    <property type="match status" value="1"/>
</dbReference>
<dbReference type="RefSeq" id="WP_048779763.1">
    <property type="nucleotide sequence ID" value="NZ_CAURLQ010000031.1"/>
</dbReference>
<evidence type="ECO:0000256" key="2">
    <source>
        <dbReference type="ARBA" id="ARBA00022692"/>
    </source>
</evidence>
<dbReference type="InterPro" id="IPR039421">
    <property type="entry name" value="Type_1_exporter"/>
</dbReference>
<protein>
    <submittedName>
        <fullName evidence="8">ABC transporter ATP-binding protein</fullName>
    </submittedName>
</protein>
<dbReference type="EMBL" id="PDEV01000001">
    <property type="protein sequence ID" value="PEN16686.1"/>
    <property type="molecule type" value="Genomic_DNA"/>
</dbReference>
<keyword evidence="2 6" id="KW-0812">Transmembrane</keyword>
<dbReference type="GO" id="GO:0005524">
    <property type="term" value="F:ATP binding"/>
    <property type="evidence" value="ECO:0007669"/>
    <property type="project" value="UniProtKB-KW"/>
</dbReference>
<keyword evidence="4 6" id="KW-0472">Membrane</keyword>
<dbReference type="PANTHER" id="PTHR24221">
    <property type="entry name" value="ATP-BINDING CASSETTE SUB-FAMILY B"/>
    <property type="match status" value="1"/>
</dbReference>
<feature type="domain" description="ABC transmembrane type-1" evidence="7">
    <location>
        <begin position="76"/>
        <end position="336"/>
    </location>
</feature>
<feature type="compositionally biased region" description="Basic and acidic residues" evidence="5">
    <location>
        <begin position="1"/>
        <end position="14"/>
    </location>
</feature>
<keyword evidence="8" id="KW-0547">Nucleotide-binding</keyword>
<proteinExistence type="predicted"/>
<evidence type="ECO:0000256" key="5">
    <source>
        <dbReference type="SAM" id="MobiDB-lite"/>
    </source>
</evidence>
<feature type="transmembrane region" description="Helical" evidence="6">
    <location>
        <begin position="70"/>
        <end position="91"/>
    </location>
</feature>
<dbReference type="AlphaFoldDB" id="A0A2A8D6V6"/>
<comment type="caution">
    <text evidence="8">The sequence shown here is derived from an EMBL/GenBank/DDBJ whole genome shotgun (WGS) entry which is preliminary data.</text>
</comment>
<evidence type="ECO:0000256" key="4">
    <source>
        <dbReference type="ARBA" id="ARBA00023136"/>
    </source>
</evidence>
<gene>
    <name evidence="8" type="ORF">CRM92_01200</name>
</gene>